<dbReference type="Proteomes" id="UP000007058">
    <property type="component" value="Chromosome"/>
</dbReference>
<sequence length="86" mass="9566">MNFARDARAFIIDEHTACMFSYLAADSRSISFPTPSRSVTNRVQLPRSISVVATAAYLDEMDDSRCDNRISTNNDGGRCRALAQDM</sequence>
<dbReference type="KEGG" id="mag:amb3770"/>
<evidence type="ECO:0000313" key="2">
    <source>
        <dbReference type="Proteomes" id="UP000007058"/>
    </source>
</evidence>
<dbReference type="STRING" id="342108.amb3770"/>
<protein>
    <submittedName>
        <fullName evidence="1">Uncharacterized protein</fullName>
    </submittedName>
</protein>
<evidence type="ECO:0000313" key="1">
    <source>
        <dbReference type="EMBL" id="BAE52574.1"/>
    </source>
</evidence>
<dbReference type="AlphaFoldDB" id="Q2W0Q1"/>
<keyword evidence="2" id="KW-1185">Reference proteome</keyword>
<dbReference type="HOGENOM" id="CLU_2494186_0_0_5"/>
<name>Q2W0Q1_PARM1</name>
<reference evidence="1 2" key="1">
    <citation type="journal article" date="2005" name="DNA Res.">
        <title>Complete genome sequence of the facultative anaerobic magnetotactic bacterium Magnetospirillum sp. strain AMB-1.</title>
        <authorList>
            <person name="Matsunaga T."/>
            <person name="Okamura Y."/>
            <person name="Fukuda Y."/>
            <person name="Wahyudi A.T."/>
            <person name="Murase Y."/>
            <person name="Takeyama H."/>
        </authorList>
    </citation>
    <scope>NUCLEOTIDE SEQUENCE [LARGE SCALE GENOMIC DNA]</scope>
    <source>
        <strain evidence="2">ATCC 700264 / AMB-1</strain>
    </source>
</reference>
<dbReference type="EMBL" id="AP007255">
    <property type="protein sequence ID" value="BAE52574.1"/>
    <property type="molecule type" value="Genomic_DNA"/>
</dbReference>
<accession>Q2W0Q1</accession>
<gene>
    <name evidence="1" type="ordered locus">amb3770</name>
</gene>
<proteinExistence type="predicted"/>
<organism evidence="1 2">
    <name type="scientific">Paramagnetospirillum magneticum (strain ATCC 700264 / AMB-1)</name>
    <name type="common">Magnetospirillum magneticum</name>
    <dbReference type="NCBI Taxonomy" id="342108"/>
    <lineage>
        <taxon>Bacteria</taxon>
        <taxon>Pseudomonadati</taxon>
        <taxon>Pseudomonadota</taxon>
        <taxon>Alphaproteobacteria</taxon>
        <taxon>Rhodospirillales</taxon>
        <taxon>Magnetospirillaceae</taxon>
        <taxon>Paramagnetospirillum</taxon>
    </lineage>
</organism>